<keyword evidence="2" id="KW-0479">Metal-binding</keyword>
<evidence type="ECO:0000256" key="5">
    <source>
        <dbReference type="ARBA" id="ARBA00023049"/>
    </source>
</evidence>
<keyword evidence="3" id="KW-0378">Hydrolase</keyword>
<name>A0A418NX82_9SPHN</name>
<dbReference type="Proteomes" id="UP000286576">
    <property type="component" value="Unassembled WGS sequence"/>
</dbReference>
<dbReference type="InterPro" id="IPR020891">
    <property type="entry name" value="UPF0758_CS"/>
</dbReference>
<dbReference type="GO" id="GO:0006508">
    <property type="term" value="P:proteolysis"/>
    <property type="evidence" value="ECO:0007669"/>
    <property type="project" value="UniProtKB-KW"/>
</dbReference>
<comment type="caution">
    <text evidence="7">The sequence shown here is derived from an EMBL/GenBank/DDBJ whole genome shotgun (WGS) entry which is preliminary data.</text>
</comment>
<keyword evidence="5" id="KW-0482">Metalloprotease</keyword>
<evidence type="ECO:0000256" key="4">
    <source>
        <dbReference type="ARBA" id="ARBA00022833"/>
    </source>
</evidence>
<feature type="domain" description="MPN" evidence="6">
    <location>
        <begin position="132"/>
        <end position="255"/>
    </location>
</feature>
<dbReference type="PANTHER" id="PTHR30471:SF3">
    <property type="entry name" value="UPF0758 PROTEIN YEES-RELATED"/>
    <property type="match status" value="1"/>
</dbReference>
<dbReference type="SUPFAM" id="SSF102712">
    <property type="entry name" value="JAB1/MPN domain"/>
    <property type="match status" value="1"/>
</dbReference>
<dbReference type="GO" id="GO:0008237">
    <property type="term" value="F:metallopeptidase activity"/>
    <property type="evidence" value="ECO:0007669"/>
    <property type="project" value="UniProtKB-KW"/>
</dbReference>
<evidence type="ECO:0000256" key="1">
    <source>
        <dbReference type="ARBA" id="ARBA00022670"/>
    </source>
</evidence>
<dbReference type="Pfam" id="PF04002">
    <property type="entry name" value="RadC"/>
    <property type="match status" value="1"/>
</dbReference>
<sequence length="260" mass="28727">MDAGSANYLNVDASQQRVKFGNRTDRLSRAHEDTIVFAASGVWRRPLGASQTHHEIRHVQILANYLKPLSGANAARHAAFLLEKFGSISKILSASREALLAALPDAPQVAMAIRAISEIAYIGVSETLRASVFSVRDPLFHDYLLGRLQHQKSEECLAVYLDRDGRYLKVEHFGIGTSTKFVLPLRQILQRALELGSSGFVLVHNHPSGCALPSESDRTTTAKVRITAESLDCPLVDHLIVANQAIYSMSYGKYLFKKEL</sequence>
<evidence type="ECO:0000259" key="6">
    <source>
        <dbReference type="PROSITE" id="PS50249"/>
    </source>
</evidence>
<dbReference type="InterPro" id="IPR025657">
    <property type="entry name" value="RadC_JAB"/>
</dbReference>
<evidence type="ECO:0000256" key="3">
    <source>
        <dbReference type="ARBA" id="ARBA00022801"/>
    </source>
</evidence>
<dbReference type="Gene3D" id="3.40.140.10">
    <property type="entry name" value="Cytidine Deaminase, domain 2"/>
    <property type="match status" value="1"/>
</dbReference>
<dbReference type="PROSITE" id="PS01302">
    <property type="entry name" value="UPF0758"/>
    <property type="match status" value="1"/>
</dbReference>
<dbReference type="InterPro" id="IPR010994">
    <property type="entry name" value="RuvA_2-like"/>
</dbReference>
<dbReference type="SUPFAM" id="SSF47781">
    <property type="entry name" value="RuvA domain 2-like"/>
    <property type="match status" value="1"/>
</dbReference>
<dbReference type="InterPro" id="IPR037518">
    <property type="entry name" value="MPN"/>
</dbReference>
<dbReference type="InterPro" id="IPR001405">
    <property type="entry name" value="UPF0758"/>
</dbReference>
<dbReference type="PANTHER" id="PTHR30471">
    <property type="entry name" value="DNA REPAIR PROTEIN RADC"/>
    <property type="match status" value="1"/>
</dbReference>
<proteinExistence type="predicted"/>
<evidence type="ECO:0000313" key="8">
    <source>
        <dbReference type="Proteomes" id="UP000286576"/>
    </source>
</evidence>
<evidence type="ECO:0000313" key="7">
    <source>
        <dbReference type="EMBL" id="RIV89219.1"/>
    </source>
</evidence>
<dbReference type="AlphaFoldDB" id="A0A418NX82"/>
<keyword evidence="4" id="KW-0862">Zinc</keyword>
<keyword evidence="1" id="KW-0645">Protease</keyword>
<gene>
    <name evidence="7" type="ORF">D2V07_02990</name>
</gene>
<protein>
    <recommendedName>
        <fullName evidence="6">MPN domain-containing protein</fullName>
    </recommendedName>
</protein>
<organism evidence="7 8">
    <name type="scientific">Aurantiacibacter zhengii</name>
    <dbReference type="NCBI Taxonomy" id="2307003"/>
    <lineage>
        <taxon>Bacteria</taxon>
        <taxon>Pseudomonadati</taxon>
        <taxon>Pseudomonadota</taxon>
        <taxon>Alphaproteobacteria</taxon>
        <taxon>Sphingomonadales</taxon>
        <taxon>Erythrobacteraceae</taxon>
        <taxon>Aurantiacibacter</taxon>
    </lineage>
</organism>
<dbReference type="PROSITE" id="PS50249">
    <property type="entry name" value="MPN"/>
    <property type="match status" value="1"/>
</dbReference>
<dbReference type="GO" id="GO:0046872">
    <property type="term" value="F:metal ion binding"/>
    <property type="evidence" value="ECO:0007669"/>
    <property type="project" value="UniProtKB-KW"/>
</dbReference>
<dbReference type="EMBL" id="QXFL01000001">
    <property type="protein sequence ID" value="RIV89219.1"/>
    <property type="molecule type" value="Genomic_DNA"/>
</dbReference>
<reference evidence="7 8" key="1">
    <citation type="submission" date="2018-08" db="EMBL/GenBank/DDBJ databases">
        <title>Erythrobacter zhengii sp.nov., a bacterium isolated from deep-sea sediment.</title>
        <authorList>
            <person name="Fang C."/>
            <person name="Wu Y.-H."/>
            <person name="Sun C."/>
            <person name="Wang H."/>
            <person name="Cheng H."/>
            <person name="Meng F.-X."/>
            <person name="Wang C.-S."/>
            <person name="Xu X.-W."/>
        </authorList>
    </citation>
    <scope>NUCLEOTIDE SEQUENCE [LARGE SCALE GENOMIC DNA]</scope>
    <source>
        <strain evidence="7 8">V18</strain>
    </source>
</reference>
<evidence type="ECO:0000256" key="2">
    <source>
        <dbReference type="ARBA" id="ARBA00022723"/>
    </source>
</evidence>
<accession>A0A418NX82</accession>
<keyword evidence="8" id="KW-1185">Reference proteome</keyword>